<dbReference type="OrthoDB" id="445826at2759"/>
<gene>
    <name evidence="2" type="ORF">NGRA_3469</name>
</gene>
<proteinExistence type="predicted"/>
<organism evidence="2 3">
    <name type="scientific">Nosema granulosis</name>
    <dbReference type="NCBI Taxonomy" id="83296"/>
    <lineage>
        <taxon>Eukaryota</taxon>
        <taxon>Fungi</taxon>
        <taxon>Fungi incertae sedis</taxon>
        <taxon>Microsporidia</taxon>
        <taxon>Nosematidae</taxon>
        <taxon>Nosema</taxon>
    </lineage>
</organism>
<evidence type="ECO:0000256" key="1">
    <source>
        <dbReference type="SAM" id="Phobius"/>
    </source>
</evidence>
<reference evidence="2 3" key="1">
    <citation type="journal article" date="2020" name="Genome Biol. Evol.">
        <title>Comparative genomics of strictly vertically transmitted, feminizing microsporidia endosymbionts of amphipod crustaceans.</title>
        <authorList>
            <person name="Cormier A."/>
            <person name="Chebbi M.A."/>
            <person name="Giraud I."/>
            <person name="Wattier R."/>
            <person name="Teixeira M."/>
            <person name="Gilbert C."/>
            <person name="Rigaud T."/>
            <person name="Cordaux R."/>
        </authorList>
    </citation>
    <scope>NUCLEOTIDE SEQUENCE [LARGE SCALE GENOMIC DNA]</scope>
    <source>
        <strain evidence="2 3">Ou3-Ou53</strain>
    </source>
</reference>
<protein>
    <submittedName>
        <fullName evidence="2">Uncharacterized protein</fullName>
    </submittedName>
</protein>
<dbReference type="AlphaFoldDB" id="A0A9P6GVE8"/>
<evidence type="ECO:0000313" key="2">
    <source>
        <dbReference type="EMBL" id="KAF9749467.1"/>
    </source>
</evidence>
<keyword evidence="3" id="KW-1185">Reference proteome</keyword>
<evidence type="ECO:0000313" key="3">
    <source>
        <dbReference type="Proteomes" id="UP000740883"/>
    </source>
</evidence>
<keyword evidence="1" id="KW-0472">Membrane</keyword>
<keyword evidence="1" id="KW-0812">Transmembrane</keyword>
<sequence>ALEKRFSENIKYVEDQAKQALQALEKFAENYILPVNTNKTKAMIVHNVVASIEPELKYKNVSIEYVTSYKCLGVEICSKLGWSKHIDYRLKLVRKSYCGLRKIFKSIPRNEIKLRRKLFLAFSLPHFIWLFFTWFFYTEKQCAQIEHIYNTGVRLVYSMWGFEDLTTLAVCRELSLRDYLYRYWIKLYKHLEVSSEAVSYRQTWTSFVISTDTRKSYYKSMGFRKNSKFPNRLAERAHHSKLDILTFINMHRTQFRVFQISSAILETFILKYFPVFHDEKEDNT</sequence>
<feature type="non-terminal residue" evidence="2">
    <location>
        <position position="1"/>
    </location>
</feature>
<name>A0A9P6GVE8_9MICR</name>
<keyword evidence="1" id="KW-1133">Transmembrane helix</keyword>
<accession>A0A9P6GVE8</accession>
<comment type="caution">
    <text evidence="2">The sequence shown here is derived from an EMBL/GenBank/DDBJ whole genome shotgun (WGS) entry which is preliminary data.</text>
</comment>
<dbReference type="Proteomes" id="UP000740883">
    <property type="component" value="Unassembled WGS sequence"/>
</dbReference>
<feature type="transmembrane region" description="Helical" evidence="1">
    <location>
        <begin position="118"/>
        <end position="137"/>
    </location>
</feature>
<dbReference type="EMBL" id="SBJO01001196">
    <property type="protein sequence ID" value="KAF9749467.1"/>
    <property type="molecule type" value="Genomic_DNA"/>
</dbReference>